<proteinExistence type="predicted"/>
<dbReference type="AlphaFoldDB" id="A0A8J6P837"/>
<sequence length="275" mass="31812">MNLKTIPVSVIIPCYNCEETIERALHSVYRQTCIPSETIIVNDASELESRQAIVKILASYEKKLKNLRVVHLSRQSGPAIARNVGWQASRQTYIAFLDADDAWHPQKLEIQYKWMRSHPNFCLCGHPSVWLQSNHGFPDLPVHYSCSRITAIRQLIANRFHTRTVMIKRNIGLRFKQGKHHSEDYLLWLEIIFSGGDAAYLHVPLAYTYKPQYGSGGLSGDLWKMERGELDTYLQIYRKGHISLIFLFFLISLSGLKFMRRLLLTYYRGLPIISI</sequence>
<evidence type="ECO:0000256" key="1">
    <source>
        <dbReference type="SAM" id="Phobius"/>
    </source>
</evidence>
<feature type="domain" description="Glycosyltransferase 2-like" evidence="2">
    <location>
        <begin position="9"/>
        <end position="128"/>
    </location>
</feature>
<evidence type="ECO:0000259" key="2">
    <source>
        <dbReference type="Pfam" id="PF00535"/>
    </source>
</evidence>
<dbReference type="CDD" id="cd00761">
    <property type="entry name" value="Glyco_tranf_GTA_type"/>
    <property type="match status" value="1"/>
</dbReference>
<dbReference type="EMBL" id="JACNIG010000422">
    <property type="protein sequence ID" value="MBC8434352.1"/>
    <property type="molecule type" value="Genomic_DNA"/>
</dbReference>
<keyword evidence="1" id="KW-0812">Transmembrane</keyword>
<gene>
    <name evidence="3" type="ORF">H8D96_20785</name>
</gene>
<keyword evidence="1" id="KW-1133">Transmembrane helix</keyword>
<dbReference type="Pfam" id="PF00535">
    <property type="entry name" value="Glycos_transf_2"/>
    <property type="match status" value="1"/>
</dbReference>
<feature type="transmembrane region" description="Helical" evidence="1">
    <location>
        <begin position="240"/>
        <end position="259"/>
    </location>
</feature>
<dbReference type="PANTHER" id="PTHR22916">
    <property type="entry name" value="GLYCOSYLTRANSFERASE"/>
    <property type="match status" value="1"/>
</dbReference>
<dbReference type="Proteomes" id="UP000605201">
    <property type="component" value="Unassembled WGS sequence"/>
</dbReference>
<protein>
    <submittedName>
        <fullName evidence="3">Glycosyltransferase family 2 protein</fullName>
    </submittedName>
</protein>
<name>A0A8J6P837_9BACT</name>
<comment type="caution">
    <text evidence="3">The sequence shown here is derived from an EMBL/GenBank/DDBJ whole genome shotgun (WGS) entry which is preliminary data.</text>
</comment>
<dbReference type="SUPFAM" id="SSF53448">
    <property type="entry name" value="Nucleotide-diphospho-sugar transferases"/>
    <property type="match status" value="1"/>
</dbReference>
<organism evidence="3 4">
    <name type="scientific">Candidatus Desulfatibia vada</name>
    <dbReference type="NCBI Taxonomy" id="2841696"/>
    <lineage>
        <taxon>Bacteria</taxon>
        <taxon>Pseudomonadati</taxon>
        <taxon>Thermodesulfobacteriota</taxon>
        <taxon>Desulfobacteria</taxon>
        <taxon>Desulfobacterales</taxon>
        <taxon>Desulfobacterales incertae sedis</taxon>
        <taxon>Candidatus Desulfatibia</taxon>
    </lineage>
</organism>
<dbReference type="Gene3D" id="3.90.550.10">
    <property type="entry name" value="Spore Coat Polysaccharide Biosynthesis Protein SpsA, Chain A"/>
    <property type="match status" value="1"/>
</dbReference>
<dbReference type="InterPro" id="IPR029044">
    <property type="entry name" value="Nucleotide-diphossugar_trans"/>
</dbReference>
<reference evidence="3 4" key="1">
    <citation type="submission" date="2020-08" db="EMBL/GenBank/DDBJ databases">
        <title>Bridging the membrane lipid divide: bacteria of the FCB group superphylum have the potential to synthesize archaeal ether lipids.</title>
        <authorList>
            <person name="Villanueva L."/>
            <person name="Von Meijenfeldt F.A.B."/>
            <person name="Westbye A.B."/>
            <person name="Yadav S."/>
            <person name="Hopmans E.C."/>
            <person name="Dutilh B.E."/>
            <person name="Sinninghe Damste J.S."/>
        </authorList>
    </citation>
    <scope>NUCLEOTIDE SEQUENCE [LARGE SCALE GENOMIC DNA]</scope>
    <source>
        <strain evidence="3">NIOZ-UU17</strain>
    </source>
</reference>
<dbReference type="GO" id="GO:0016758">
    <property type="term" value="F:hexosyltransferase activity"/>
    <property type="evidence" value="ECO:0007669"/>
    <property type="project" value="UniProtKB-ARBA"/>
</dbReference>
<dbReference type="PANTHER" id="PTHR22916:SF3">
    <property type="entry name" value="UDP-GLCNAC:BETAGAL BETA-1,3-N-ACETYLGLUCOSAMINYLTRANSFERASE-LIKE PROTEIN 1"/>
    <property type="match status" value="1"/>
</dbReference>
<evidence type="ECO:0000313" key="4">
    <source>
        <dbReference type="Proteomes" id="UP000605201"/>
    </source>
</evidence>
<keyword evidence="1" id="KW-0472">Membrane</keyword>
<accession>A0A8J6P837</accession>
<evidence type="ECO:0000313" key="3">
    <source>
        <dbReference type="EMBL" id="MBC8434352.1"/>
    </source>
</evidence>
<dbReference type="InterPro" id="IPR001173">
    <property type="entry name" value="Glyco_trans_2-like"/>
</dbReference>